<sequence length="111" mass="12375">MAVRYVLTGGTYSKGVGKESGKQYEIGRLFAGKALKPWENEKGSQIAFGIESVEVPFIPNPTILAKFETTMCPALVEFEYEPDPEDPRRNLVCDFKVIRSLFDNPASDKAK</sequence>
<gene>
    <name evidence="1" type="ORF">FR1_3</name>
</gene>
<reference evidence="1" key="1">
    <citation type="submission" date="2022-10" db="EMBL/GenBank/DDBJ databases">
        <authorList>
            <person name="Xie Z."/>
            <person name="Yang M."/>
        </authorList>
    </citation>
    <scope>NUCLEOTIDE SEQUENCE</scope>
</reference>
<dbReference type="Proteomes" id="UP001163204">
    <property type="component" value="Segment"/>
</dbReference>
<name>A0A9E8S2V6_9VIRU</name>
<dbReference type="Pfam" id="PF07459">
    <property type="entry name" value="CTX_RstB"/>
    <property type="match status" value="1"/>
</dbReference>
<keyword evidence="2" id="KW-1185">Reference proteome</keyword>
<dbReference type="EMBL" id="OP628074">
    <property type="protein sequence ID" value="WAB24946.1"/>
    <property type="molecule type" value="Genomic_DNA"/>
</dbReference>
<accession>A0A9E8S2V6</accession>
<evidence type="ECO:0000313" key="2">
    <source>
        <dbReference type="Proteomes" id="UP001163204"/>
    </source>
</evidence>
<proteinExistence type="predicted"/>
<protein>
    <submittedName>
        <fullName evidence="1">Integrase</fullName>
    </submittedName>
</protein>
<evidence type="ECO:0000313" key="1">
    <source>
        <dbReference type="EMBL" id="WAB24946.1"/>
    </source>
</evidence>
<dbReference type="InterPro" id="IPR010008">
    <property type="entry name" value="Vibrio_Phage_CTX_RstB"/>
</dbReference>
<organism evidence="1 2">
    <name type="scientific">Vibrio phage vB_VpI_FR1</name>
    <dbReference type="NCBI Taxonomy" id="2995280"/>
    <lineage>
        <taxon>Viruses</taxon>
        <taxon>Monodnaviria</taxon>
        <taxon>Loebvirae</taxon>
        <taxon>Hofneiviricota</taxon>
        <taxon>Faserviricetes</taxon>
        <taxon>Tubulavirales</taxon>
        <taxon>Inoviridae</taxon>
        <taxon>Villovirus</taxon>
        <taxon>Villovirus FR</taxon>
    </lineage>
</organism>